<organism evidence="1 2">
    <name type="scientific">Gossypium darwinii</name>
    <name type="common">Darwin's cotton</name>
    <name type="synonym">Gossypium barbadense var. darwinii</name>
    <dbReference type="NCBI Taxonomy" id="34276"/>
    <lineage>
        <taxon>Eukaryota</taxon>
        <taxon>Viridiplantae</taxon>
        <taxon>Streptophyta</taxon>
        <taxon>Embryophyta</taxon>
        <taxon>Tracheophyta</taxon>
        <taxon>Spermatophyta</taxon>
        <taxon>Magnoliopsida</taxon>
        <taxon>eudicotyledons</taxon>
        <taxon>Gunneridae</taxon>
        <taxon>Pentapetalae</taxon>
        <taxon>rosids</taxon>
        <taxon>malvids</taxon>
        <taxon>Malvales</taxon>
        <taxon>Malvaceae</taxon>
        <taxon>Malvoideae</taxon>
        <taxon>Gossypium</taxon>
    </lineage>
</organism>
<name>A0A5D2HJI5_GOSDA</name>
<gene>
    <name evidence="1" type="ORF">ES288_A01G096600v1</name>
</gene>
<keyword evidence="2" id="KW-1185">Reference proteome</keyword>
<evidence type="ECO:0000313" key="2">
    <source>
        <dbReference type="Proteomes" id="UP000323506"/>
    </source>
</evidence>
<reference evidence="1 2" key="1">
    <citation type="submission" date="2019-06" db="EMBL/GenBank/DDBJ databases">
        <title>WGS assembly of Gossypium darwinii.</title>
        <authorList>
            <person name="Chen Z.J."/>
            <person name="Sreedasyam A."/>
            <person name="Ando A."/>
            <person name="Song Q."/>
            <person name="De L."/>
            <person name="Hulse-Kemp A."/>
            <person name="Ding M."/>
            <person name="Ye W."/>
            <person name="Kirkbride R."/>
            <person name="Jenkins J."/>
            <person name="Plott C."/>
            <person name="Lovell J."/>
            <person name="Lin Y.-M."/>
            <person name="Vaughn R."/>
            <person name="Liu B."/>
            <person name="Li W."/>
            <person name="Simpson S."/>
            <person name="Scheffler B."/>
            <person name="Saski C."/>
            <person name="Grover C."/>
            <person name="Hu G."/>
            <person name="Conover J."/>
            <person name="Carlson J."/>
            <person name="Shu S."/>
            <person name="Boston L."/>
            <person name="Williams M."/>
            <person name="Peterson D."/>
            <person name="Mcgee K."/>
            <person name="Jones D."/>
            <person name="Wendel J."/>
            <person name="Stelly D."/>
            <person name="Grimwood J."/>
            <person name="Schmutz J."/>
        </authorList>
    </citation>
    <scope>NUCLEOTIDE SEQUENCE [LARGE SCALE GENOMIC DNA]</scope>
    <source>
        <strain evidence="1">1808015.09</strain>
    </source>
</reference>
<dbReference type="AlphaFoldDB" id="A0A5D2HJI5"/>
<evidence type="ECO:0000313" key="1">
    <source>
        <dbReference type="EMBL" id="TYH30455.1"/>
    </source>
</evidence>
<accession>A0A5D2HJI5</accession>
<dbReference type="EMBL" id="CM017688">
    <property type="protein sequence ID" value="TYH30455.1"/>
    <property type="molecule type" value="Genomic_DNA"/>
</dbReference>
<protein>
    <submittedName>
        <fullName evidence="1">Uncharacterized protein</fullName>
    </submittedName>
</protein>
<dbReference type="Proteomes" id="UP000323506">
    <property type="component" value="Chromosome A01"/>
</dbReference>
<proteinExistence type="predicted"/>
<sequence length="90" mass="10540">MSNCKVVRRDVRYISKWGENHLKPNCSLASQDHNMANTPFCMLLSNIWFHMFEKQGQFGKERKGKEGNPFIFPTKCIKSLFLLFCLIRAI</sequence>